<comment type="caution">
    <text evidence="2">The sequence shown here is derived from an EMBL/GenBank/DDBJ whole genome shotgun (WGS) entry which is preliminary data.</text>
</comment>
<keyword evidence="3" id="KW-1185">Reference proteome</keyword>
<dbReference type="OrthoDB" id="2068061at2"/>
<dbReference type="Proteomes" id="UP000273083">
    <property type="component" value="Unassembled WGS sequence"/>
</dbReference>
<proteinExistence type="predicted"/>
<protein>
    <recommendedName>
        <fullName evidence="4">Transporter</fullName>
    </recommendedName>
</protein>
<dbReference type="EMBL" id="RJVG01000014">
    <property type="protein sequence ID" value="ROR23403.1"/>
    <property type="molecule type" value="Genomic_DNA"/>
</dbReference>
<evidence type="ECO:0008006" key="4">
    <source>
        <dbReference type="Google" id="ProtNLM"/>
    </source>
</evidence>
<dbReference type="AlphaFoldDB" id="A0A3N1X9H8"/>
<reference evidence="2 3" key="1">
    <citation type="submission" date="2018-11" db="EMBL/GenBank/DDBJ databases">
        <title>Genomic Encyclopedia of Type Strains, Phase IV (KMG-IV): sequencing the most valuable type-strain genomes for metagenomic binning, comparative biology and taxonomic classification.</title>
        <authorList>
            <person name="Goeker M."/>
        </authorList>
    </citation>
    <scope>NUCLEOTIDE SEQUENCE [LARGE SCALE GENOMIC DNA]</scope>
    <source>
        <strain evidence="2 3">DSM 26537</strain>
    </source>
</reference>
<dbReference type="RefSeq" id="WP_123610704.1">
    <property type="nucleotide sequence ID" value="NZ_RJVG01000014.1"/>
</dbReference>
<evidence type="ECO:0000313" key="2">
    <source>
        <dbReference type="EMBL" id="ROR23403.1"/>
    </source>
</evidence>
<feature type="compositionally biased region" description="Basic and acidic residues" evidence="1">
    <location>
        <begin position="21"/>
        <end position="38"/>
    </location>
</feature>
<feature type="region of interest" description="Disordered" evidence="1">
    <location>
        <begin position="1"/>
        <end position="71"/>
    </location>
</feature>
<sequence>MDNNNFNHDDIDQTYTVHNQQFDRRRPEDTFDIPDFRGEPPSAPPRFVPDTPRTGAQPFSGDFDSAEPFRGPGGNQFRGMRRCLNQFTYIWLINGSNFWFYPTFIRRQQVEGFRWRNGRWVYDRINLRRILFFRCFR</sequence>
<evidence type="ECO:0000313" key="3">
    <source>
        <dbReference type="Proteomes" id="UP000273083"/>
    </source>
</evidence>
<evidence type="ECO:0000256" key="1">
    <source>
        <dbReference type="SAM" id="MobiDB-lite"/>
    </source>
</evidence>
<gene>
    <name evidence="2" type="ORF">EDD66_11410</name>
</gene>
<organism evidence="2 3">
    <name type="scientific">Mobilisporobacter senegalensis</name>
    <dbReference type="NCBI Taxonomy" id="1329262"/>
    <lineage>
        <taxon>Bacteria</taxon>
        <taxon>Bacillati</taxon>
        <taxon>Bacillota</taxon>
        <taxon>Clostridia</taxon>
        <taxon>Lachnospirales</taxon>
        <taxon>Lachnospiraceae</taxon>
        <taxon>Mobilisporobacter</taxon>
    </lineage>
</organism>
<accession>A0A3N1X9H8</accession>
<name>A0A3N1X9H8_9FIRM</name>